<evidence type="ECO:0000313" key="2">
    <source>
        <dbReference type="Proteomes" id="UP000001542"/>
    </source>
</evidence>
<organism evidence="1 2">
    <name type="scientific">Trichomonas vaginalis (strain ATCC PRA-98 / G3)</name>
    <dbReference type="NCBI Taxonomy" id="412133"/>
    <lineage>
        <taxon>Eukaryota</taxon>
        <taxon>Metamonada</taxon>
        <taxon>Parabasalia</taxon>
        <taxon>Trichomonadida</taxon>
        <taxon>Trichomonadidae</taxon>
        <taxon>Trichomonas</taxon>
    </lineage>
</organism>
<dbReference type="EMBL" id="DS113183">
    <property type="protein sequence ID" value="EAY22526.1"/>
    <property type="molecule type" value="Genomic_DNA"/>
</dbReference>
<dbReference type="STRING" id="5722.A2DAM3"/>
<dbReference type="AlphaFoldDB" id="A2DAM3"/>
<dbReference type="Pfam" id="PF13306">
    <property type="entry name" value="LRR_5"/>
    <property type="match status" value="1"/>
</dbReference>
<dbReference type="Gene3D" id="3.80.10.10">
    <property type="entry name" value="Ribonuclease Inhibitor"/>
    <property type="match status" value="1"/>
</dbReference>
<reference evidence="1" key="2">
    <citation type="journal article" date="2007" name="Science">
        <title>Draft genome sequence of the sexually transmitted pathogen Trichomonas vaginalis.</title>
        <authorList>
            <person name="Carlton J.M."/>
            <person name="Hirt R.P."/>
            <person name="Silva J.C."/>
            <person name="Delcher A.L."/>
            <person name="Schatz M."/>
            <person name="Zhao Q."/>
            <person name="Wortman J.R."/>
            <person name="Bidwell S.L."/>
            <person name="Alsmark U.C.M."/>
            <person name="Besteiro S."/>
            <person name="Sicheritz-Ponten T."/>
            <person name="Noel C.J."/>
            <person name="Dacks J.B."/>
            <person name="Foster P.G."/>
            <person name="Simillion C."/>
            <person name="Van de Peer Y."/>
            <person name="Miranda-Saavedra D."/>
            <person name="Barton G.J."/>
            <person name="Westrop G.D."/>
            <person name="Mueller S."/>
            <person name="Dessi D."/>
            <person name="Fiori P.L."/>
            <person name="Ren Q."/>
            <person name="Paulsen I."/>
            <person name="Zhang H."/>
            <person name="Bastida-Corcuera F.D."/>
            <person name="Simoes-Barbosa A."/>
            <person name="Brown M.T."/>
            <person name="Hayes R.D."/>
            <person name="Mukherjee M."/>
            <person name="Okumura C.Y."/>
            <person name="Schneider R."/>
            <person name="Smith A.J."/>
            <person name="Vanacova S."/>
            <person name="Villalvazo M."/>
            <person name="Haas B.J."/>
            <person name="Pertea M."/>
            <person name="Feldblyum T.V."/>
            <person name="Utterback T.R."/>
            <person name="Shu C.L."/>
            <person name="Osoegawa K."/>
            <person name="de Jong P.J."/>
            <person name="Hrdy I."/>
            <person name="Horvathova L."/>
            <person name="Zubacova Z."/>
            <person name="Dolezal P."/>
            <person name="Malik S.B."/>
            <person name="Logsdon J.M. Jr."/>
            <person name="Henze K."/>
            <person name="Gupta A."/>
            <person name="Wang C.C."/>
            <person name="Dunne R.L."/>
            <person name="Upcroft J.A."/>
            <person name="Upcroft P."/>
            <person name="White O."/>
            <person name="Salzberg S.L."/>
            <person name="Tang P."/>
            <person name="Chiu C.-H."/>
            <person name="Lee Y.-S."/>
            <person name="Embley T.M."/>
            <person name="Coombs G.H."/>
            <person name="Mottram J.C."/>
            <person name="Tachezy J."/>
            <person name="Fraser-Liggett C.M."/>
            <person name="Johnson P.J."/>
        </authorList>
    </citation>
    <scope>NUCLEOTIDE SEQUENCE [LARGE SCALE GENOMIC DNA]</scope>
    <source>
        <strain evidence="1">G3</strain>
    </source>
</reference>
<dbReference type="VEuPathDB" id="TrichDB:TVAG_035490"/>
<reference evidence="1" key="1">
    <citation type="submission" date="2006-10" db="EMBL/GenBank/DDBJ databases">
        <authorList>
            <person name="Amadeo P."/>
            <person name="Zhao Q."/>
            <person name="Wortman J."/>
            <person name="Fraser-Liggett C."/>
            <person name="Carlton J."/>
        </authorList>
    </citation>
    <scope>NUCLEOTIDE SEQUENCE</scope>
    <source>
        <strain evidence="1">G3</strain>
    </source>
</reference>
<dbReference type="InterPro" id="IPR026906">
    <property type="entry name" value="LRR_5"/>
</dbReference>
<dbReference type="PANTHER" id="PTHR45661">
    <property type="entry name" value="SURFACE ANTIGEN"/>
    <property type="match status" value="1"/>
</dbReference>
<keyword evidence="2" id="KW-1185">Reference proteome</keyword>
<proteinExistence type="predicted"/>
<name>A2DAM3_TRIV3</name>
<dbReference type="PANTHER" id="PTHR45661:SF3">
    <property type="entry name" value="IG-LIKE DOMAIN-CONTAINING PROTEIN"/>
    <property type="match status" value="1"/>
</dbReference>
<dbReference type="InterPro" id="IPR053139">
    <property type="entry name" value="Surface_bspA-like"/>
</dbReference>
<accession>A2DAM3</accession>
<dbReference type="InterPro" id="IPR032675">
    <property type="entry name" value="LRR_dom_sf"/>
</dbReference>
<protein>
    <recommendedName>
        <fullName evidence="3">Surface antigen BspA-like</fullName>
    </recommendedName>
</protein>
<evidence type="ECO:0008006" key="3">
    <source>
        <dbReference type="Google" id="ProtNLM"/>
    </source>
</evidence>
<dbReference type="OrthoDB" id="2013775at2759"/>
<dbReference type="InParanoid" id="A2DAM3"/>
<sequence>MLRSALAFSQFLSKDIIFSNGPKVSGKELIFEKEEDVYSPDISKTIIEKGITTIVYNIPSQNLFEGLKGYIKSVSNLVIEQFSDSELDLSSYQLYNLKSITIPETITTIGSACFRNWAITSIDLKNVNSVQYAAFANCIYLETIKAPLLTSIPSGFASGCYSLSSLTTGSITSIDYSAFMNCYKLTSIDLTGVTTISDSAFANSGIESIGCPKVRLAQRSI</sequence>
<dbReference type="SUPFAM" id="SSF52058">
    <property type="entry name" value="L domain-like"/>
    <property type="match status" value="1"/>
</dbReference>
<gene>
    <name evidence="1" type="ORF">TVAG_035490</name>
</gene>
<dbReference type="SMR" id="A2DAM3"/>
<evidence type="ECO:0000313" key="1">
    <source>
        <dbReference type="EMBL" id="EAY22526.1"/>
    </source>
</evidence>
<dbReference type="VEuPathDB" id="TrichDB:TVAGG3_1021690"/>
<dbReference type="Proteomes" id="UP000001542">
    <property type="component" value="Unassembled WGS sequence"/>
</dbReference>